<feature type="domain" description="Metallo-beta-lactamase" evidence="5">
    <location>
        <begin position="161"/>
        <end position="368"/>
    </location>
</feature>
<reference evidence="6 7" key="1">
    <citation type="submission" date="2018-01" db="EMBL/GenBank/DDBJ databases">
        <authorList>
            <person name="Gaut B.S."/>
            <person name="Morton B.R."/>
            <person name="Clegg M.T."/>
            <person name="Duvall M.R."/>
        </authorList>
    </citation>
    <scope>NUCLEOTIDE SEQUENCE [LARGE SCALE GENOMIC DNA]</scope>
    <source>
        <strain evidence="6">Cupriavidus taiwanensis LMG 19425</strain>
        <plasmid evidence="7">Plasmid ii</plasmid>
    </source>
</reference>
<dbReference type="CDD" id="cd07720">
    <property type="entry name" value="OPHC2-like_MBL-fold"/>
    <property type="match status" value="1"/>
</dbReference>
<geneLocation type="plasmid" evidence="6">
    <name>II</name>
</geneLocation>
<dbReference type="GO" id="GO:0046872">
    <property type="term" value="F:metal ion binding"/>
    <property type="evidence" value="ECO:0007669"/>
    <property type="project" value="UniProtKB-KW"/>
</dbReference>
<dbReference type="AlphaFoldDB" id="A0A375INP9"/>
<dbReference type="InterPro" id="IPR051013">
    <property type="entry name" value="MBL_superfamily_lactonases"/>
</dbReference>
<evidence type="ECO:0000313" key="7">
    <source>
        <dbReference type="Proteomes" id="UP000255505"/>
    </source>
</evidence>
<gene>
    <name evidence="6" type="ORF">CT19425_MP70464</name>
</gene>
<evidence type="ECO:0000256" key="1">
    <source>
        <dbReference type="ARBA" id="ARBA00007749"/>
    </source>
</evidence>
<dbReference type="SMART" id="SM00849">
    <property type="entry name" value="Lactamase_B"/>
    <property type="match status" value="1"/>
</dbReference>
<dbReference type="InterPro" id="IPR036866">
    <property type="entry name" value="RibonucZ/Hydroxyglut_hydro"/>
</dbReference>
<organism evidence="6 7">
    <name type="scientific">Cupriavidus taiwanensis</name>
    <dbReference type="NCBI Taxonomy" id="164546"/>
    <lineage>
        <taxon>Bacteria</taxon>
        <taxon>Pseudomonadati</taxon>
        <taxon>Pseudomonadota</taxon>
        <taxon>Betaproteobacteria</taxon>
        <taxon>Burkholderiales</taxon>
        <taxon>Burkholderiaceae</taxon>
        <taxon>Cupriavidus</taxon>
    </lineage>
</organism>
<dbReference type="EMBL" id="LT991977">
    <property type="protein sequence ID" value="SPK76296.1"/>
    <property type="molecule type" value="Genomic_DNA"/>
</dbReference>
<name>A0A375INP9_9BURK</name>
<dbReference type="InterPro" id="IPR001279">
    <property type="entry name" value="Metallo-B-lactamas"/>
</dbReference>
<evidence type="ECO:0000256" key="3">
    <source>
        <dbReference type="ARBA" id="ARBA00022801"/>
    </source>
</evidence>
<evidence type="ECO:0000313" key="6">
    <source>
        <dbReference type="EMBL" id="SPK76296.1"/>
    </source>
</evidence>
<dbReference type="Proteomes" id="UP000255505">
    <property type="component" value="Plasmid II"/>
</dbReference>
<dbReference type="PANTHER" id="PTHR42978:SF6">
    <property type="entry name" value="QUORUM-QUENCHING LACTONASE YTNP-RELATED"/>
    <property type="match status" value="1"/>
</dbReference>
<evidence type="ECO:0000259" key="5">
    <source>
        <dbReference type="SMART" id="SM00849"/>
    </source>
</evidence>
<keyword evidence="6" id="KW-0614">Plasmid</keyword>
<keyword evidence="2" id="KW-0479">Metal-binding</keyword>
<dbReference type="GO" id="GO:0016787">
    <property type="term" value="F:hydrolase activity"/>
    <property type="evidence" value="ECO:0007669"/>
    <property type="project" value="UniProtKB-KW"/>
</dbReference>
<dbReference type="SUPFAM" id="SSF56281">
    <property type="entry name" value="Metallo-hydrolase/oxidoreductase"/>
    <property type="match status" value="1"/>
</dbReference>
<keyword evidence="4" id="KW-0862">Zinc</keyword>
<dbReference type="Pfam" id="PF00753">
    <property type="entry name" value="Lactamase_B"/>
    <property type="match status" value="1"/>
</dbReference>
<evidence type="ECO:0000256" key="4">
    <source>
        <dbReference type="ARBA" id="ARBA00022833"/>
    </source>
</evidence>
<protein>
    <submittedName>
        <fullName evidence="6">Putative metallo-beta-lactamase exported protein</fullName>
    </submittedName>
</protein>
<keyword evidence="3" id="KW-0378">Hydrolase</keyword>
<proteinExistence type="inferred from homology"/>
<dbReference type="PANTHER" id="PTHR42978">
    <property type="entry name" value="QUORUM-QUENCHING LACTONASE YTNP-RELATED-RELATED"/>
    <property type="match status" value="1"/>
</dbReference>
<comment type="similarity">
    <text evidence="1">Belongs to the metallo-beta-lactamase superfamily.</text>
</comment>
<accession>A0A375INP9</accession>
<dbReference type="Gene3D" id="3.60.15.10">
    <property type="entry name" value="Ribonuclease Z/Hydroxyacylglutathione hydrolase-like"/>
    <property type="match status" value="1"/>
</dbReference>
<sequence length="398" mass="42744">MAPFFLRRSRYALALAPLSGKARLRYVLAARRCGGGLFLDNTNQNKEQDMKLQSVVRHATFSRCRRPALRRAVSRAVIAIAMGSAALAAGVASAQTAAPPAQQKTQVPGYYRMMVGQLEVTALYDGYIDLDPKLFKYTSARELQSLLARMFVASTPGMQTAVNAYLIHTGSRLVLVDTGAAGCFGPTLGRIGENLRAAGYAPEQVDTVLLTHLHGDHACGLASDGKAAFPNATVYVDKADLDYWLSDANAAAAPKEAQGLFAMARAAVAPYQAAQRLRTFNGGAGGEPVAGVRVVPANGHTPGHSGYLFTSGNDSLLLWGDIVHNHALQLRRPQVAIEFDVDSHQAVITRKRLLEQAAKGRLWVGGAHMPFPGLGHVRRDTAGYTWVPAEYGPIRGDR</sequence>
<evidence type="ECO:0000256" key="2">
    <source>
        <dbReference type="ARBA" id="ARBA00022723"/>
    </source>
</evidence>